<dbReference type="Proteomes" id="UP000218811">
    <property type="component" value="Unassembled WGS sequence"/>
</dbReference>
<accession>A0A2H3J079</accession>
<dbReference type="AlphaFoldDB" id="A0A2H3J079"/>
<organism evidence="1 2">
    <name type="scientific">Wolfiporia cocos (strain MD-104)</name>
    <name type="common">Brown rot fungus</name>
    <dbReference type="NCBI Taxonomy" id="742152"/>
    <lineage>
        <taxon>Eukaryota</taxon>
        <taxon>Fungi</taxon>
        <taxon>Dikarya</taxon>
        <taxon>Basidiomycota</taxon>
        <taxon>Agaricomycotina</taxon>
        <taxon>Agaricomycetes</taxon>
        <taxon>Polyporales</taxon>
        <taxon>Phaeolaceae</taxon>
        <taxon>Wolfiporia</taxon>
    </lineage>
</organism>
<dbReference type="OMA" id="YMCIAVA"/>
<dbReference type="EMBL" id="KB467854">
    <property type="protein sequence ID" value="PCH35642.1"/>
    <property type="molecule type" value="Genomic_DNA"/>
</dbReference>
<reference evidence="1 2" key="1">
    <citation type="journal article" date="2012" name="Science">
        <title>The Paleozoic origin of enzymatic lignin decomposition reconstructed from 31 fungal genomes.</title>
        <authorList>
            <person name="Floudas D."/>
            <person name="Binder M."/>
            <person name="Riley R."/>
            <person name="Barry K."/>
            <person name="Blanchette R.A."/>
            <person name="Henrissat B."/>
            <person name="Martinez A.T."/>
            <person name="Otillar R."/>
            <person name="Spatafora J.W."/>
            <person name="Yadav J.S."/>
            <person name="Aerts A."/>
            <person name="Benoit I."/>
            <person name="Boyd A."/>
            <person name="Carlson A."/>
            <person name="Copeland A."/>
            <person name="Coutinho P.M."/>
            <person name="de Vries R.P."/>
            <person name="Ferreira P."/>
            <person name="Findley K."/>
            <person name="Foster B."/>
            <person name="Gaskell J."/>
            <person name="Glotzer D."/>
            <person name="Gorecki P."/>
            <person name="Heitman J."/>
            <person name="Hesse C."/>
            <person name="Hori C."/>
            <person name="Igarashi K."/>
            <person name="Jurgens J.A."/>
            <person name="Kallen N."/>
            <person name="Kersten P."/>
            <person name="Kohler A."/>
            <person name="Kuees U."/>
            <person name="Kumar T.K.A."/>
            <person name="Kuo A."/>
            <person name="LaButti K."/>
            <person name="Larrondo L.F."/>
            <person name="Lindquist E."/>
            <person name="Ling A."/>
            <person name="Lombard V."/>
            <person name="Lucas S."/>
            <person name="Lundell T."/>
            <person name="Martin R."/>
            <person name="McLaughlin D.J."/>
            <person name="Morgenstern I."/>
            <person name="Morin E."/>
            <person name="Murat C."/>
            <person name="Nagy L.G."/>
            <person name="Nolan M."/>
            <person name="Ohm R.A."/>
            <person name="Patyshakuliyeva A."/>
            <person name="Rokas A."/>
            <person name="Ruiz-Duenas F.J."/>
            <person name="Sabat G."/>
            <person name="Salamov A."/>
            <person name="Samejima M."/>
            <person name="Schmutz J."/>
            <person name="Slot J.C."/>
            <person name="St John F."/>
            <person name="Stenlid J."/>
            <person name="Sun H."/>
            <person name="Sun S."/>
            <person name="Syed K."/>
            <person name="Tsang A."/>
            <person name="Wiebenga A."/>
            <person name="Young D."/>
            <person name="Pisabarro A."/>
            <person name="Eastwood D.C."/>
            <person name="Martin F."/>
            <person name="Cullen D."/>
            <person name="Grigoriev I.V."/>
            <person name="Hibbett D.S."/>
        </authorList>
    </citation>
    <scope>NUCLEOTIDE SEQUENCE [LARGE SCALE GENOMIC DNA]</scope>
    <source>
        <strain evidence="1 2">MD-104</strain>
    </source>
</reference>
<name>A0A2H3J079_WOLCO</name>
<dbReference type="Gene3D" id="1.10.10.2360">
    <property type="match status" value="2"/>
</dbReference>
<evidence type="ECO:0000313" key="2">
    <source>
        <dbReference type="Proteomes" id="UP000218811"/>
    </source>
</evidence>
<keyword evidence="2" id="KW-1185">Reference proteome</keyword>
<dbReference type="OrthoDB" id="3234974at2759"/>
<protein>
    <submittedName>
        <fullName evidence="1">Uncharacterized protein</fullName>
    </submittedName>
</protein>
<gene>
    <name evidence="1" type="ORF">WOLCODRAFT_139998</name>
</gene>
<evidence type="ECO:0000313" key="1">
    <source>
        <dbReference type="EMBL" id="PCH35642.1"/>
    </source>
</evidence>
<sequence>MNRAIYMNIPARRGPQEESFEERRVQDYLHSYRTTGAPPKSCPQVPTGAAERAAMGLPPLFEPLIEVPSLLPTTPITPPRIQVNGIATSIGAGPPSANLETQAFRSTSETADNGIAWFQSIVLQPEYKAYSFEELRWAAYARGRVFVQIPQPSPSPIAPSPISRTSSSPYEERYQSITCNPAFSQHSFEELRVAFLRAGRELTSAEMISQASALRFS</sequence>
<proteinExistence type="predicted"/>
<dbReference type="STRING" id="742152.A0A2H3J079"/>